<dbReference type="Proteomes" id="UP000887564">
    <property type="component" value="Unplaced"/>
</dbReference>
<dbReference type="AlphaFoldDB" id="A0A914RA56"/>
<organism evidence="2 3">
    <name type="scientific">Parascaris equorum</name>
    <name type="common">Equine roundworm</name>
    <dbReference type="NCBI Taxonomy" id="6256"/>
    <lineage>
        <taxon>Eukaryota</taxon>
        <taxon>Metazoa</taxon>
        <taxon>Ecdysozoa</taxon>
        <taxon>Nematoda</taxon>
        <taxon>Chromadorea</taxon>
        <taxon>Rhabditida</taxon>
        <taxon>Spirurina</taxon>
        <taxon>Ascaridomorpha</taxon>
        <taxon>Ascaridoidea</taxon>
        <taxon>Ascarididae</taxon>
        <taxon>Parascaris</taxon>
    </lineage>
</organism>
<evidence type="ECO:0000313" key="2">
    <source>
        <dbReference type="Proteomes" id="UP000887564"/>
    </source>
</evidence>
<name>A0A914RA56_PAREQ</name>
<evidence type="ECO:0000256" key="1">
    <source>
        <dbReference type="SAM" id="MobiDB-lite"/>
    </source>
</evidence>
<proteinExistence type="predicted"/>
<accession>A0A914RA56</accession>
<sequence>MAAENPNEEQSKSVNFNNTDEQSYDNSESRRLSKKRAPEKIAERSLQIRYFGHKRTYEKRSERSRPNPWRRYGALLKLHEIGGWVSKIGFLAISIPRCESVEEVASSVGLQLQMLMRMNTQEKLLPPLNSGQLLYNCSG</sequence>
<feature type="compositionally biased region" description="Basic and acidic residues" evidence="1">
    <location>
        <begin position="27"/>
        <end position="40"/>
    </location>
</feature>
<feature type="compositionally biased region" description="Polar residues" evidence="1">
    <location>
        <begin position="12"/>
        <end position="26"/>
    </location>
</feature>
<keyword evidence="2" id="KW-1185">Reference proteome</keyword>
<dbReference type="WBParaSite" id="PEQ_0000354701-mRNA-1">
    <property type="protein sequence ID" value="PEQ_0000354701-mRNA-1"/>
    <property type="gene ID" value="PEQ_0000354701"/>
</dbReference>
<reference evidence="3" key="1">
    <citation type="submission" date="2022-11" db="UniProtKB">
        <authorList>
            <consortium name="WormBaseParasite"/>
        </authorList>
    </citation>
    <scope>IDENTIFICATION</scope>
</reference>
<evidence type="ECO:0000313" key="3">
    <source>
        <dbReference type="WBParaSite" id="PEQ_0000354701-mRNA-1"/>
    </source>
</evidence>
<feature type="region of interest" description="Disordered" evidence="1">
    <location>
        <begin position="1"/>
        <end position="40"/>
    </location>
</feature>
<protein>
    <submittedName>
        <fullName evidence="3">Uncharacterized protein</fullName>
    </submittedName>
</protein>